<evidence type="ECO:0000313" key="1">
    <source>
        <dbReference type="EMBL" id="TQL90876.1"/>
    </source>
</evidence>
<evidence type="ECO:0000313" key="2">
    <source>
        <dbReference type="Proteomes" id="UP000316096"/>
    </source>
</evidence>
<dbReference type="EMBL" id="VFOZ01000002">
    <property type="protein sequence ID" value="TQL90876.1"/>
    <property type="molecule type" value="Genomic_DNA"/>
</dbReference>
<keyword evidence="2" id="KW-1185">Reference proteome</keyword>
<name>A0A543C1G0_9ACTN</name>
<accession>A0A543C1G0</accession>
<reference evidence="1 2" key="1">
    <citation type="submission" date="2019-06" db="EMBL/GenBank/DDBJ databases">
        <title>Sequencing the genomes of 1000 actinobacteria strains.</title>
        <authorList>
            <person name="Klenk H.-P."/>
        </authorList>
    </citation>
    <scope>NUCLEOTIDE SEQUENCE [LARGE SCALE GENOMIC DNA]</scope>
    <source>
        <strain evidence="1 2">DSM 102200</strain>
    </source>
</reference>
<protein>
    <recommendedName>
        <fullName evidence="3">TraB family protein</fullName>
    </recommendedName>
</protein>
<sequence>MQFIESSIVGVRSSVLTLERRASPMRFALFPMVHVAERSFYDEVTARVRDCALIVAEGLGEGGAPVQRRMARIRLDDLVDQTVALDLDSLGIPVFWEYARRPPRTSAERLTETATDSFGAIALRVLGRYGDPIHLPNLDESDDHDDRWTEGRFNRWMRDRVVDRRDEALVRRLASVHRECHDQPITVAVVYGAGHMPAVVEYLRGEFGYFVQDAEWLIVRNAPS</sequence>
<evidence type="ECO:0008006" key="3">
    <source>
        <dbReference type="Google" id="ProtNLM"/>
    </source>
</evidence>
<dbReference type="Proteomes" id="UP000316096">
    <property type="component" value="Unassembled WGS sequence"/>
</dbReference>
<proteinExistence type="predicted"/>
<gene>
    <name evidence="1" type="ORF">FB559_8191</name>
</gene>
<dbReference type="AlphaFoldDB" id="A0A543C1G0"/>
<organism evidence="1 2">
    <name type="scientific">Actinoallomurus bryophytorum</name>
    <dbReference type="NCBI Taxonomy" id="1490222"/>
    <lineage>
        <taxon>Bacteria</taxon>
        <taxon>Bacillati</taxon>
        <taxon>Actinomycetota</taxon>
        <taxon>Actinomycetes</taxon>
        <taxon>Streptosporangiales</taxon>
        <taxon>Thermomonosporaceae</taxon>
        <taxon>Actinoallomurus</taxon>
    </lineage>
</organism>
<comment type="caution">
    <text evidence="1">The sequence shown here is derived from an EMBL/GenBank/DDBJ whole genome shotgun (WGS) entry which is preliminary data.</text>
</comment>